<accession>W9SI87</accession>
<dbReference type="AlphaFoldDB" id="W9SI87"/>
<evidence type="ECO:0000313" key="2">
    <source>
        <dbReference type="Proteomes" id="UP000030645"/>
    </source>
</evidence>
<name>W9SI87_9ROSA</name>
<evidence type="ECO:0000313" key="1">
    <source>
        <dbReference type="EMBL" id="EXC09715.1"/>
    </source>
</evidence>
<organism evidence="1 2">
    <name type="scientific">Morus notabilis</name>
    <dbReference type="NCBI Taxonomy" id="981085"/>
    <lineage>
        <taxon>Eukaryota</taxon>
        <taxon>Viridiplantae</taxon>
        <taxon>Streptophyta</taxon>
        <taxon>Embryophyta</taxon>
        <taxon>Tracheophyta</taxon>
        <taxon>Spermatophyta</taxon>
        <taxon>Magnoliopsida</taxon>
        <taxon>eudicotyledons</taxon>
        <taxon>Gunneridae</taxon>
        <taxon>Pentapetalae</taxon>
        <taxon>rosids</taxon>
        <taxon>fabids</taxon>
        <taxon>Rosales</taxon>
        <taxon>Moraceae</taxon>
        <taxon>Moreae</taxon>
        <taxon>Morus</taxon>
    </lineage>
</organism>
<sequence>MLCSSKSCFFLREHDFLPSGLTAGNKELIASNTTFGTHSRNKHFCPKEASSSTLRIVFLNSKILVAARRQILELHRRRMRPNVRRGLLATPTTMVASDVGICLLWFESKMPHRLGDNRRGSPCE</sequence>
<reference evidence="2" key="1">
    <citation type="submission" date="2013-01" db="EMBL/GenBank/DDBJ databases">
        <title>Draft Genome Sequence of a Mulberry Tree, Morus notabilis C.K. Schneid.</title>
        <authorList>
            <person name="He N."/>
            <person name="Zhao S."/>
        </authorList>
    </citation>
    <scope>NUCLEOTIDE SEQUENCE</scope>
</reference>
<keyword evidence="2" id="KW-1185">Reference proteome</keyword>
<proteinExistence type="predicted"/>
<protein>
    <submittedName>
        <fullName evidence="1">Uncharacterized protein</fullName>
    </submittedName>
</protein>
<dbReference type="EMBL" id="KE345620">
    <property type="protein sequence ID" value="EXC09715.1"/>
    <property type="molecule type" value="Genomic_DNA"/>
</dbReference>
<dbReference type="Proteomes" id="UP000030645">
    <property type="component" value="Unassembled WGS sequence"/>
</dbReference>
<gene>
    <name evidence="1" type="ORF">L484_019812</name>
</gene>